<reference evidence="1 2" key="1">
    <citation type="journal article" date="2015" name="G3 (Bethesda)">
        <title>Insights into Ongoing Evolution of the Hexachlorocyclohexane Catabolic Pathway from Comparative Genomics of Ten Sphingomonadaceae Strains.</title>
        <authorList>
            <person name="Pearce S.L."/>
            <person name="Oakeshott J.G."/>
            <person name="Pandey G."/>
        </authorList>
    </citation>
    <scope>NUCLEOTIDE SEQUENCE [LARGE SCALE GENOMIC DNA]</scope>
    <source>
        <strain evidence="1 2">LL01</strain>
    </source>
</reference>
<dbReference type="AlphaFoldDB" id="A0A0J8ABE1"/>
<evidence type="ECO:0000313" key="1">
    <source>
        <dbReference type="EMBL" id="KMS52495.1"/>
    </source>
</evidence>
<protein>
    <submittedName>
        <fullName evidence="1">Uncharacterized protein</fullName>
    </submittedName>
</protein>
<dbReference type="Proteomes" id="UP000052232">
    <property type="component" value="Unassembled WGS sequence"/>
</dbReference>
<name>A0A0J8ABE1_9SPHN</name>
<proteinExistence type="predicted"/>
<accession>A0A0J8ABE1</accession>
<comment type="caution">
    <text evidence="1">The sequence shown here is derived from an EMBL/GenBank/DDBJ whole genome shotgun (WGS) entry which is preliminary data.</text>
</comment>
<evidence type="ECO:0000313" key="2">
    <source>
        <dbReference type="Proteomes" id="UP000052232"/>
    </source>
</evidence>
<gene>
    <name evidence="1" type="ORF">V473_21810</name>
</gene>
<sequence length="72" mass="7688">MQQILSPKMSGCPTVASGQTGKGWTAVVLTGQRPGVDALAIAFAQTDKTLVQVESQSMLDRVLSGWNVVLWQ</sequence>
<organism evidence="1 2">
    <name type="scientific">Sphingobium cupriresistens LL01</name>
    <dbReference type="NCBI Taxonomy" id="1420583"/>
    <lineage>
        <taxon>Bacteria</taxon>
        <taxon>Pseudomonadati</taxon>
        <taxon>Pseudomonadota</taxon>
        <taxon>Alphaproteobacteria</taxon>
        <taxon>Sphingomonadales</taxon>
        <taxon>Sphingomonadaceae</taxon>
        <taxon>Sphingobium</taxon>
    </lineage>
</organism>
<dbReference type="PATRIC" id="fig|1420583.3.peg.4176"/>
<dbReference type="EMBL" id="JACT01000006">
    <property type="protein sequence ID" value="KMS52495.1"/>
    <property type="molecule type" value="Genomic_DNA"/>
</dbReference>
<dbReference type="RefSeq" id="WP_066609055.1">
    <property type="nucleotide sequence ID" value="NZ_KQ130437.1"/>
</dbReference>
<keyword evidence="2" id="KW-1185">Reference proteome</keyword>